<evidence type="ECO:0000313" key="2">
    <source>
        <dbReference type="Proteomes" id="UP001056937"/>
    </source>
</evidence>
<geneLocation type="plasmid" evidence="1 2">
    <name>p1</name>
</geneLocation>
<dbReference type="InterPro" id="IPR016181">
    <property type="entry name" value="Acyl_CoA_acyltransferase"/>
</dbReference>
<keyword evidence="2" id="KW-1185">Reference proteome</keyword>
<evidence type="ECO:0000313" key="1">
    <source>
        <dbReference type="EMBL" id="USI75207.1"/>
    </source>
</evidence>
<protein>
    <recommendedName>
        <fullName evidence="3">N-acetyltransferase domain-containing protein</fullName>
    </recommendedName>
</protein>
<evidence type="ECO:0008006" key="3">
    <source>
        <dbReference type="Google" id="ProtNLM"/>
    </source>
</evidence>
<organism evidence="1 2">
    <name type="scientific">Sphingomonas morindae</name>
    <dbReference type="NCBI Taxonomy" id="1541170"/>
    <lineage>
        <taxon>Bacteria</taxon>
        <taxon>Pseudomonadati</taxon>
        <taxon>Pseudomonadota</taxon>
        <taxon>Alphaproteobacteria</taxon>
        <taxon>Sphingomonadales</taxon>
        <taxon>Sphingomonadaceae</taxon>
        <taxon>Sphingomonas</taxon>
    </lineage>
</organism>
<dbReference type="RefSeq" id="WP_252169018.1">
    <property type="nucleotide sequence ID" value="NZ_CP084932.1"/>
</dbReference>
<reference evidence="1" key="1">
    <citation type="journal article" date="2022" name="Toxins">
        <title>Genomic Analysis of Sphingopyxis sp. USTB-05 for Biodegrading Cyanobacterial Hepatotoxins.</title>
        <authorList>
            <person name="Liu C."/>
            <person name="Xu Q."/>
            <person name="Zhao Z."/>
            <person name="Zhang H."/>
            <person name="Liu X."/>
            <person name="Yin C."/>
            <person name="Liu Y."/>
            <person name="Yan H."/>
        </authorList>
    </citation>
    <scope>NUCLEOTIDE SEQUENCE</scope>
    <source>
        <strain evidence="1">NBD5</strain>
    </source>
</reference>
<sequence>MADDPYPWSGDFNALDPTDQRAIAELVVKGKAVTGTVDDLLMRLKRTRCVALLRETDTNRIVAAAAWKTPAATYRRKSFAAAAVPIAGFEAAPELGYVVIASDMRGRHLSGGLVDAILAHITEPTFATTSSNTMRNNLQRSGFTRVGGDWEGKDGILSLWTIIPG</sequence>
<dbReference type="SUPFAM" id="SSF55729">
    <property type="entry name" value="Acyl-CoA N-acyltransferases (Nat)"/>
    <property type="match status" value="1"/>
</dbReference>
<gene>
    <name evidence="1" type="ORF">LHA26_19425</name>
</gene>
<name>A0ABY4XE86_9SPHN</name>
<dbReference type="Proteomes" id="UP001056937">
    <property type="component" value="Plasmid p1"/>
</dbReference>
<dbReference type="EMBL" id="CP084932">
    <property type="protein sequence ID" value="USI75207.1"/>
    <property type="molecule type" value="Genomic_DNA"/>
</dbReference>
<proteinExistence type="predicted"/>
<keyword evidence="1" id="KW-0614">Plasmid</keyword>
<accession>A0ABY4XE86</accession>